<dbReference type="Proteomes" id="UP001500483">
    <property type="component" value="Unassembled WGS sequence"/>
</dbReference>
<gene>
    <name evidence="1" type="ORF">GCM10020366_52460</name>
</gene>
<comment type="caution">
    <text evidence="1">The sequence shown here is derived from an EMBL/GenBank/DDBJ whole genome shotgun (WGS) entry which is preliminary data.</text>
</comment>
<proteinExistence type="predicted"/>
<dbReference type="Pfam" id="PF06013">
    <property type="entry name" value="WXG100"/>
    <property type="match status" value="1"/>
</dbReference>
<evidence type="ECO:0000313" key="2">
    <source>
        <dbReference type="Proteomes" id="UP001500483"/>
    </source>
</evidence>
<dbReference type="InterPro" id="IPR010310">
    <property type="entry name" value="T7SS_ESAT-6-like"/>
</dbReference>
<evidence type="ECO:0008006" key="3">
    <source>
        <dbReference type="Google" id="ProtNLM"/>
    </source>
</evidence>
<organism evidence="1 2">
    <name type="scientific">Saccharopolyspora gregorii</name>
    <dbReference type="NCBI Taxonomy" id="33914"/>
    <lineage>
        <taxon>Bacteria</taxon>
        <taxon>Bacillati</taxon>
        <taxon>Actinomycetota</taxon>
        <taxon>Actinomycetes</taxon>
        <taxon>Pseudonocardiales</taxon>
        <taxon>Pseudonocardiaceae</taxon>
        <taxon>Saccharopolyspora</taxon>
    </lineage>
</organism>
<sequence>MADDFYLDPDGMRDANQRIKTAHDEMETAFDELNAELAELYGCWGNDDVGKAFEGNYKEPAENIKKGSQGILDGVNELTGMLDETVDEFVAVDEQNRRNVENTGYES</sequence>
<dbReference type="Gene3D" id="1.10.287.1060">
    <property type="entry name" value="ESAT-6-like"/>
    <property type="match status" value="1"/>
</dbReference>
<dbReference type="RefSeq" id="WP_344930085.1">
    <property type="nucleotide sequence ID" value="NZ_BAAAYK010000038.1"/>
</dbReference>
<protein>
    <recommendedName>
        <fullName evidence="3">WXG100 family type VII secretion target</fullName>
    </recommendedName>
</protein>
<evidence type="ECO:0000313" key="1">
    <source>
        <dbReference type="EMBL" id="GAA3362854.1"/>
    </source>
</evidence>
<accession>A0ABP6RXP6</accession>
<reference evidence="2" key="1">
    <citation type="journal article" date="2019" name="Int. J. Syst. Evol. Microbiol.">
        <title>The Global Catalogue of Microorganisms (GCM) 10K type strain sequencing project: providing services to taxonomists for standard genome sequencing and annotation.</title>
        <authorList>
            <consortium name="The Broad Institute Genomics Platform"/>
            <consortium name="The Broad Institute Genome Sequencing Center for Infectious Disease"/>
            <person name="Wu L."/>
            <person name="Ma J."/>
        </authorList>
    </citation>
    <scope>NUCLEOTIDE SEQUENCE [LARGE SCALE GENOMIC DNA]</scope>
    <source>
        <strain evidence="2">JCM 9687</strain>
    </source>
</reference>
<dbReference type="SUPFAM" id="SSF140453">
    <property type="entry name" value="EsxAB dimer-like"/>
    <property type="match status" value="1"/>
</dbReference>
<name>A0ABP6RXP6_9PSEU</name>
<keyword evidence="2" id="KW-1185">Reference proteome</keyword>
<dbReference type="EMBL" id="BAAAYK010000038">
    <property type="protein sequence ID" value="GAA3362854.1"/>
    <property type="molecule type" value="Genomic_DNA"/>
</dbReference>
<dbReference type="InterPro" id="IPR036689">
    <property type="entry name" value="ESAT-6-like_sf"/>
</dbReference>